<sequence length="55" mass="5770">METMETITTAMTTAITGLGTSLQSAIGANLPAILSVAAIFIVVPAVWGFVKRFTR</sequence>
<keyword evidence="3" id="KW-1185">Reference proteome</keyword>
<evidence type="ECO:0000256" key="1">
    <source>
        <dbReference type="SAM" id="Phobius"/>
    </source>
</evidence>
<proteinExistence type="predicted"/>
<reference evidence="3" key="1">
    <citation type="journal article" date="2020" name="Microbiol. Resour. Announc.">
        <title>Complete Genome Sequence of Adlercreutzia sp. Strain 8CFCBH1, a Potent Producer of Equol, Isolated from Healthy Japanese Feces.</title>
        <authorList>
            <person name="Ogata Y."/>
            <person name="Sakamoto M."/>
            <person name="Ohkuma M."/>
            <person name="Hattori M."/>
            <person name="Suda W."/>
        </authorList>
    </citation>
    <scope>NUCLEOTIDE SEQUENCE [LARGE SCALE GENOMIC DNA]</scope>
    <source>
        <strain evidence="3">8CFCBH1</strain>
    </source>
</reference>
<dbReference type="RefSeq" id="WP_173113016.1">
    <property type="nucleotide sequence ID" value="NZ_AP022829.1"/>
</dbReference>
<keyword evidence="1" id="KW-0812">Transmembrane</keyword>
<dbReference type="KEGG" id="ahat:ADCFC_12990"/>
<protein>
    <submittedName>
        <fullName evidence="2">Uncharacterized protein</fullName>
    </submittedName>
</protein>
<evidence type="ECO:0000313" key="3">
    <source>
        <dbReference type="Proteomes" id="UP000501727"/>
    </source>
</evidence>
<feature type="transmembrane region" description="Helical" evidence="1">
    <location>
        <begin position="30"/>
        <end position="50"/>
    </location>
</feature>
<dbReference type="EMBL" id="AP022829">
    <property type="protein sequence ID" value="BCA88680.1"/>
    <property type="molecule type" value="Genomic_DNA"/>
</dbReference>
<name>A0A6F8SM51_9ACTN</name>
<dbReference type="Proteomes" id="UP000501727">
    <property type="component" value="Chromosome"/>
</dbReference>
<reference evidence="3" key="2">
    <citation type="submission" date="2020-03" db="EMBL/GenBank/DDBJ databases">
        <title>Complete Genome Sequence of Adlercreutzia sp. strain 8CFCBH1 Producing Equol, Isolated from Healthy Japanese Feces.</title>
        <authorList>
            <person name="Ogata Y."/>
            <person name="Sakamoto M."/>
            <person name="Ohkuma M."/>
            <person name="Hattori M."/>
            <person name="Suda W."/>
        </authorList>
    </citation>
    <scope>NUCLEOTIDE SEQUENCE [LARGE SCALE GENOMIC DNA]</scope>
    <source>
        <strain evidence="3">8CFCBH1</strain>
    </source>
</reference>
<keyword evidence="1" id="KW-0472">Membrane</keyword>
<accession>A0A6F8SM51</accession>
<evidence type="ECO:0000313" key="2">
    <source>
        <dbReference type="EMBL" id="BCA88680.1"/>
    </source>
</evidence>
<organism evidence="2 3">
    <name type="scientific">Adlercreutzia hattorii</name>
    <dbReference type="NCBI Taxonomy" id="2707299"/>
    <lineage>
        <taxon>Bacteria</taxon>
        <taxon>Bacillati</taxon>
        <taxon>Actinomycetota</taxon>
        <taxon>Coriobacteriia</taxon>
        <taxon>Eggerthellales</taxon>
        <taxon>Eggerthellaceae</taxon>
        <taxon>Adlercreutzia</taxon>
    </lineage>
</organism>
<keyword evidence="1" id="KW-1133">Transmembrane helix</keyword>
<dbReference type="AlphaFoldDB" id="A0A6F8SM51"/>
<gene>
    <name evidence="2" type="ORF">ADCFC_11780</name>
</gene>